<protein>
    <recommendedName>
        <fullName evidence="3">N-acetyl-D-glucosamine kinase</fullName>
        <ecNumber evidence="2">2.7.1.59</ecNumber>
    </recommendedName>
    <alternativeName>
        <fullName evidence="4">GlcNAc kinase</fullName>
    </alternativeName>
</protein>
<evidence type="ECO:0000256" key="3">
    <source>
        <dbReference type="ARBA" id="ARBA00014974"/>
    </source>
</evidence>
<reference evidence="6" key="1">
    <citation type="submission" date="2019-01" db="EMBL/GenBank/DDBJ databases">
        <title>Draft genome sequences of three monokaryotic isolates of the white-rot basidiomycete fungus Dichomitus squalens.</title>
        <authorList>
            <consortium name="DOE Joint Genome Institute"/>
            <person name="Lopez S.C."/>
            <person name="Andreopoulos B."/>
            <person name="Pangilinan J."/>
            <person name="Lipzen A."/>
            <person name="Riley R."/>
            <person name="Ahrendt S."/>
            <person name="Ng V."/>
            <person name="Barry K."/>
            <person name="Daum C."/>
            <person name="Grigoriev I.V."/>
            <person name="Hilden K.S."/>
            <person name="Makela M.R."/>
            <person name="de Vries R.P."/>
        </authorList>
    </citation>
    <scope>NUCLEOTIDE SEQUENCE [LARGE SCALE GENOMIC DNA]</scope>
    <source>
        <strain evidence="6">OM18370.1</strain>
    </source>
</reference>
<dbReference type="Proteomes" id="UP000292957">
    <property type="component" value="Unassembled WGS sequence"/>
</dbReference>
<evidence type="ECO:0000256" key="4">
    <source>
        <dbReference type="ARBA" id="ARBA00031123"/>
    </source>
</evidence>
<comment type="similarity">
    <text evidence="1">Belongs to the eukaryotic-type N-acetylglucosamine kinase family.</text>
</comment>
<dbReference type="EC" id="2.7.1.59" evidence="2"/>
<dbReference type="Gene3D" id="3.30.420.40">
    <property type="match status" value="1"/>
</dbReference>
<dbReference type="PANTHER" id="PTHR43190">
    <property type="entry name" value="N-ACETYL-D-GLUCOSAMINE KINASE"/>
    <property type="match status" value="1"/>
</dbReference>
<dbReference type="PANTHER" id="PTHR43190:SF3">
    <property type="entry name" value="N-ACETYL-D-GLUCOSAMINE KINASE"/>
    <property type="match status" value="1"/>
</dbReference>
<dbReference type="Pfam" id="PF01869">
    <property type="entry name" value="BcrAD_BadFG"/>
    <property type="match status" value="1"/>
</dbReference>
<evidence type="ECO:0000256" key="2">
    <source>
        <dbReference type="ARBA" id="ARBA00012122"/>
    </source>
</evidence>
<dbReference type="InterPro" id="IPR002731">
    <property type="entry name" value="ATPase_BadF"/>
</dbReference>
<dbReference type="InterPro" id="IPR052519">
    <property type="entry name" value="Euk-type_GlcNAc_Kinase"/>
</dbReference>
<dbReference type="SUPFAM" id="SSF53067">
    <property type="entry name" value="Actin-like ATPase domain"/>
    <property type="match status" value="2"/>
</dbReference>
<evidence type="ECO:0000259" key="5">
    <source>
        <dbReference type="Pfam" id="PF01869"/>
    </source>
</evidence>
<evidence type="ECO:0000313" key="6">
    <source>
        <dbReference type="EMBL" id="TBU23825.1"/>
    </source>
</evidence>
<proteinExistence type="inferred from homology"/>
<dbReference type="CDD" id="cd24007">
    <property type="entry name" value="ASKHA_NBD_eukNAGK-like"/>
    <property type="match status" value="1"/>
</dbReference>
<gene>
    <name evidence="6" type="ORF">BD311DRAFT_50569</name>
</gene>
<dbReference type="InterPro" id="IPR043129">
    <property type="entry name" value="ATPase_NBD"/>
</dbReference>
<organism evidence="6">
    <name type="scientific">Dichomitus squalens</name>
    <dbReference type="NCBI Taxonomy" id="114155"/>
    <lineage>
        <taxon>Eukaryota</taxon>
        <taxon>Fungi</taxon>
        <taxon>Dikarya</taxon>
        <taxon>Basidiomycota</taxon>
        <taxon>Agaricomycotina</taxon>
        <taxon>Agaricomycetes</taxon>
        <taxon>Polyporales</taxon>
        <taxon>Polyporaceae</taxon>
        <taxon>Dichomitus</taxon>
    </lineage>
</organism>
<dbReference type="AlphaFoldDB" id="A0A4Q9M9N2"/>
<accession>A0A4Q9M9N2</accession>
<dbReference type="GO" id="GO:0045127">
    <property type="term" value="F:N-acetylglucosamine kinase activity"/>
    <property type="evidence" value="ECO:0007669"/>
    <property type="project" value="UniProtKB-EC"/>
</dbReference>
<sequence length="370" mass="39144">MSYHLCVDCGGSKTAVAIADADGNIVGRGIGGPSNFAYLGLPSFIQAVTAAVISALQSFLPASDDRAVTLPPPAEKPLFATAWLGVSGVDSAAAIARLIPPLTALLGVEPVVANDTHLLASPLSMYDDVTAAIGCVSGTGGIVVSFKQGQGAGLEELGRVGGWGWILGDEGGGFHVGREAIRQILWDADCASVVAPERRNTDSTLKDRVLDYFGVTDVFELLTVIHWPDPLPTPAPGLSDQEEKDAPAYTKMVREKRLSSLAPLVFAAAFEDKDALALRVLAHTTRELVDQICVLLRPEEDDGTEYPARKVKASQTILCFGGSLVGVEAYRKLIFAELERRGHFLKRWTYVEDAAGTGAKALAAVSRTSA</sequence>
<name>A0A4Q9M9N2_9APHY</name>
<dbReference type="EMBL" id="ML143494">
    <property type="protein sequence ID" value="TBU23825.1"/>
    <property type="molecule type" value="Genomic_DNA"/>
</dbReference>
<evidence type="ECO:0000256" key="1">
    <source>
        <dbReference type="ARBA" id="ARBA00006198"/>
    </source>
</evidence>
<feature type="domain" description="ATPase BadF/BadG/BcrA/BcrD type" evidence="5">
    <location>
        <begin position="7"/>
        <end position="324"/>
    </location>
</feature>
<dbReference type="OrthoDB" id="311172at2759"/>